<feature type="transmembrane region" description="Helical" evidence="8">
    <location>
        <begin position="357"/>
        <end position="375"/>
    </location>
</feature>
<dbReference type="InterPro" id="IPR005524">
    <property type="entry name" value="DUF318"/>
</dbReference>
<feature type="transmembrane region" description="Helical" evidence="8">
    <location>
        <begin position="315"/>
        <end position="337"/>
    </location>
</feature>
<dbReference type="NCBIfam" id="NF033936">
    <property type="entry name" value="CuZnOut_SO0444"/>
    <property type="match status" value="1"/>
</dbReference>
<evidence type="ECO:0000256" key="8">
    <source>
        <dbReference type="SAM" id="Phobius"/>
    </source>
</evidence>
<dbReference type="GO" id="GO:0005886">
    <property type="term" value="C:plasma membrane"/>
    <property type="evidence" value="ECO:0007669"/>
    <property type="project" value="UniProtKB-SubCell"/>
</dbReference>
<keyword evidence="4 8" id="KW-0812">Transmembrane</keyword>
<dbReference type="PANTHER" id="PTHR34184">
    <property type="entry name" value="UPF0718 PROTEIN YCGR"/>
    <property type="match status" value="1"/>
</dbReference>
<evidence type="ECO:0000256" key="7">
    <source>
        <dbReference type="SAM" id="MobiDB-lite"/>
    </source>
</evidence>
<evidence type="ECO:0000256" key="1">
    <source>
        <dbReference type="ARBA" id="ARBA00004651"/>
    </source>
</evidence>
<dbReference type="InterPro" id="IPR052923">
    <property type="entry name" value="UPF0718"/>
</dbReference>
<evidence type="ECO:0000256" key="2">
    <source>
        <dbReference type="ARBA" id="ARBA00006386"/>
    </source>
</evidence>
<feature type="transmembrane region" description="Helical" evidence="8">
    <location>
        <begin position="222"/>
        <end position="242"/>
    </location>
</feature>
<evidence type="ECO:0000256" key="5">
    <source>
        <dbReference type="ARBA" id="ARBA00022989"/>
    </source>
</evidence>
<feature type="region of interest" description="Disordered" evidence="7">
    <location>
        <begin position="140"/>
        <end position="162"/>
    </location>
</feature>
<comment type="caution">
    <text evidence="9">The sequence shown here is derived from an EMBL/GenBank/DDBJ whole genome shotgun (WGS) entry which is preliminary data.</text>
</comment>
<dbReference type="Proteomes" id="UP000461162">
    <property type="component" value="Unassembled WGS sequence"/>
</dbReference>
<feature type="transmembrane region" description="Helical" evidence="8">
    <location>
        <begin position="285"/>
        <end position="306"/>
    </location>
</feature>
<accession>A0A7K1KL93</accession>
<feature type="compositionally biased region" description="Basic and acidic residues" evidence="7">
    <location>
        <begin position="140"/>
        <end position="151"/>
    </location>
</feature>
<dbReference type="PANTHER" id="PTHR34184:SF4">
    <property type="entry name" value="UPF0718 PROTEIN YCGR"/>
    <property type="match status" value="1"/>
</dbReference>
<organism evidence="9 10">
    <name type="scientific">Pseudodesulfovibrio alkaliphilus</name>
    <dbReference type="NCBI Taxonomy" id="2661613"/>
    <lineage>
        <taxon>Bacteria</taxon>
        <taxon>Pseudomonadati</taxon>
        <taxon>Thermodesulfobacteriota</taxon>
        <taxon>Desulfovibrionia</taxon>
        <taxon>Desulfovibrionales</taxon>
        <taxon>Desulfovibrionaceae</taxon>
    </lineage>
</organism>
<sequence length="393" mass="40960">MLVEIVVASWHVLEESAPYVLLGFFVAGLLKAFVPDAFMARHLGGRSFGSVVKAAVIGVPLPLCSCGVLPAALGLRRQGASKGATTAFMISTPETGVDSMAVTYALIDPIMTVVRPVAATVTAVSAGILVNLFPGREEREAESDHSLRRDNGPAFRPVPSAEASIDTEPAARPLDLPYAHSSEGQCGCHGGEAQPERIGIWTRFILGMRHAFGEMLADIGKWLMVGIVVAGAIAVAVPEDALSEYIGTGFPSYLIMLVVALPLYVCATASTPIAASLLLKGLSPGAALVFLLAGPATNGATITVMLKAMGRRTAVIYVAAIVGCSLTLAWLVDRLYIALGLDIRAVVVQVDETLPEWVGVASALVLLLLVGRSLMRRECGCGAGHCAGSHAGH</sequence>
<protein>
    <submittedName>
        <fullName evidence="9">SO_0444 family Cu/Zn efflux transporter</fullName>
    </submittedName>
</protein>
<keyword evidence="3" id="KW-1003">Cell membrane</keyword>
<reference evidence="9 10" key="1">
    <citation type="submission" date="2019-11" db="EMBL/GenBank/DDBJ databases">
        <title>Pseudodesulfovibrio alkaliphilus, sp. nov., an alkaliphilic sulfate-reducing bacteria from mud volcano of Taman peninsula, Russia.</title>
        <authorList>
            <person name="Frolova A."/>
            <person name="Merkel A.Y."/>
            <person name="Slobodkin A.I."/>
        </authorList>
    </citation>
    <scope>NUCLEOTIDE SEQUENCE [LARGE SCALE GENOMIC DNA]</scope>
    <source>
        <strain evidence="9 10">F-1</strain>
    </source>
</reference>
<comment type="subcellular location">
    <subcellularLocation>
        <location evidence="1">Cell membrane</location>
        <topology evidence="1">Multi-pass membrane protein</topology>
    </subcellularLocation>
</comment>
<evidence type="ECO:0000256" key="6">
    <source>
        <dbReference type="ARBA" id="ARBA00023136"/>
    </source>
</evidence>
<comment type="similarity">
    <text evidence="2">Belongs to the UPF0718 family.</text>
</comment>
<keyword evidence="10" id="KW-1185">Reference proteome</keyword>
<feature type="transmembrane region" description="Helical" evidence="8">
    <location>
        <begin position="254"/>
        <end position="279"/>
    </location>
</feature>
<evidence type="ECO:0000256" key="3">
    <source>
        <dbReference type="ARBA" id="ARBA00022475"/>
    </source>
</evidence>
<evidence type="ECO:0000256" key="4">
    <source>
        <dbReference type="ARBA" id="ARBA00022692"/>
    </source>
</evidence>
<dbReference type="AlphaFoldDB" id="A0A7K1KL93"/>
<evidence type="ECO:0000313" key="10">
    <source>
        <dbReference type="Proteomes" id="UP000461162"/>
    </source>
</evidence>
<dbReference type="Pfam" id="PF03773">
    <property type="entry name" value="ArsP_1"/>
    <property type="match status" value="1"/>
</dbReference>
<dbReference type="EMBL" id="WODC01000002">
    <property type="protein sequence ID" value="MUM76853.1"/>
    <property type="molecule type" value="Genomic_DNA"/>
</dbReference>
<keyword evidence="5 8" id="KW-1133">Transmembrane helix</keyword>
<name>A0A7K1KL93_9BACT</name>
<keyword evidence="6 8" id="KW-0472">Membrane</keyword>
<gene>
    <name evidence="9" type="ORF">GKC30_04310</name>
</gene>
<proteinExistence type="inferred from homology"/>
<evidence type="ECO:0000313" key="9">
    <source>
        <dbReference type="EMBL" id="MUM76853.1"/>
    </source>
</evidence>